<organism evidence="6 7">
    <name type="scientific">Dactylosporangium sucinum</name>
    <dbReference type="NCBI Taxonomy" id="1424081"/>
    <lineage>
        <taxon>Bacteria</taxon>
        <taxon>Bacillati</taxon>
        <taxon>Actinomycetota</taxon>
        <taxon>Actinomycetes</taxon>
        <taxon>Micromonosporales</taxon>
        <taxon>Micromonosporaceae</taxon>
        <taxon>Dactylosporangium</taxon>
    </lineage>
</organism>
<dbReference type="PROSITE" id="PS50113">
    <property type="entry name" value="PAC"/>
    <property type="match status" value="1"/>
</dbReference>
<dbReference type="SMART" id="SM00267">
    <property type="entry name" value="GGDEF"/>
    <property type="match status" value="1"/>
</dbReference>
<feature type="transmembrane region" description="Helical" evidence="1">
    <location>
        <begin position="5"/>
        <end position="23"/>
    </location>
</feature>
<dbReference type="NCBIfam" id="TIGR00254">
    <property type="entry name" value="GGDEF"/>
    <property type="match status" value="1"/>
</dbReference>
<dbReference type="InterPro" id="IPR035965">
    <property type="entry name" value="PAS-like_dom_sf"/>
</dbReference>
<evidence type="ECO:0000313" key="6">
    <source>
        <dbReference type="EMBL" id="GGM56294.1"/>
    </source>
</evidence>
<dbReference type="GO" id="GO:0006355">
    <property type="term" value="P:regulation of DNA-templated transcription"/>
    <property type="evidence" value="ECO:0007669"/>
    <property type="project" value="InterPro"/>
</dbReference>
<feature type="domain" description="PAS" evidence="2">
    <location>
        <begin position="445"/>
        <end position="481"/>
    </location>
</feature>
<keyword evidence="7" id="KW-1185">Reference proteome</keyword>
<evidence type="ECO:0000259" key="4">
    <source>
        <dbReference type="PROSITE" id="PS50883"/>
    </source>
</evidence>
<comment type="caution">
    <text evidence="6">The sequence shown here is derived from an EMBL/GenBank/DDBJ whole genome shotgun (WGS) entry which is preliminary data.</text>
</comment>
<dbReference type="AlphaFoldDB" id="A0A917X2F3"/>
<dbReference type="CDD" id="cd01949">
    <property type="entry name" value="GGDEF"/>
    <property type="match status" value="1"/>
</dbReference>
<accession>A0A917X2F3</accession>
<feature type="domain" description="GGDEF" evidence="5">
    <location>
        <begin position="583"/>
        <end position="714"/>
    </location>
</feature>
<feature type="transmembrane region" description="Helical" evidence="1">
    <location>
        <begin position="217"/>
        <end position="235"/>
    </location>
</feature>
<evidence type="ECO:0000259" key="2">
    <source>
        <dbReference type="PROSITE" id="PS50112"/>
    </source>
</evidence>
<name>A0A917X2F3_9ACTN</name>
<feature type="transmembrane region" description="Helical" evidence="1">
    <location>
        <begin position="92"/>
        <end position="110"/>
    </location>
</feature>
<dbReference type="PANTHER" id="PTHR44757:SF2">
    <property type="entry name" value="BIOFILM ARCHITECTURE MAINTENANCE PROTEIN MBAA"/>
    <property type="match status" value="1"/>
</dbReference>
<reference evidence="6" key="1">
    <citation type="journal article" date="2014" name="Int. J. Syst. Evol. Microbiol.">
        <title>Complete genome sequence of Corynebacterium casei LMG S-19264T (=DSM 44701T), isolated from a smear-ripened cheese.</title>
        <authorList>
            <consortium name="US DOE Joint Genome Institute (JGI-PGF)"/>
            <person name="Walter F."/>
            <person name="Albersmeier A."/>
            <person name="Kalinowski J."/>
            <person name="Ruckert C."/>
        </authorList>
    </citation>
    <scope>NUCLEOTIDE SEQUENCE</scope>
    <source>
        <strain evidence="6">JCM 19831</strain>
    </source>
</reference>
<dbReference type="PROSITE" id="PS50112">
    <property type="entry name" value="PAS"/>
    <property type="match status" value="1"/>
</dbReference>
<evidence type="ECO:0000259" key="3">
    <source>
        <dbReference type="PROSITE" id="PS50113"/>
    </source>
</evidence>
<dbReference type="SMART" id="SM00091">
    <property type="entry name" value="PAS"/>
    <property type="match status" value="1"/>
</dbReference>
<protein>
    <submittedName>
        <fullName evidence="6">Uncharacterized protein</fullName>
    </submittedName>
</protein>
<dbReference type="EMBL" id="BMPI01000038">
    <property type="protein sequence ID" value="GGM56294.1"/>
    <property type="molecule type" value="Genomic_DNA"/>
</dbReference>
<dbReference type="Gene3D" id="3.20.20.450">
    <property type="entry name" value="EAL domain"/>
    <property type="match status" value="1"/>
</dbReference>
<keyword evidence="1" id="KW-0472">Membrane</keyword>
<dbReference type="InterPro" id="IPR000700">
    <property type="entry name" value="PAS-assoc_C"/>
</dbReference>
<dbReference type="InterPro" id="IPR043128">
    <property type="entry name" value="Rev_trsase/Diguanyl_cyclase"/>
</dbReference>
<feature type="domain" description="PAC" evidence="3">
    <location>
        <begin position="509"/>
        <end position="560"/>
    </location>
</feature>
<feature type="domain" description="EAL" evidence="4">
    <location>
        <begin position="723"/>
        <end position="978"/>
    </location>
</feature>
<dbReference type="PROSITE" id="PS50883">
    <property type="entry name" value="EAL"/>
    <property type="match status" value="1"/>
</dbReference>
<dbReference type="Gene3D" id="3.30.70.270">
    <property type="match status" value="1"/>
</dbReference>
<dbReference type="CDD" id="cd01948">
    <property type="entry name" value="EAL"/>
    <property type="match status" value="1"/>
</dbReference>
<dbReference type="SUPFAM" id="SSF141868">
    <property type="entry name" value="EAL domain-like"/>
    <property type="match status" value="1"/>
</dbReference>
<dbReference type="InterPro" id="IPR052155">
    <property type="entry name" value="Biofilm_reg_signaling"/>
</dbReference>
<keyword evidence="1" id="KW-1133">Transmembrane helix</keyword>
<feature type="transmembrane region" description="Helical" evidence="1">
    <location>
        <begin position="184"/>
        <end position="205"/>
    </location>
</feature>
<sequence length="982" mass="106047">MSRRALYVYGVWSLALLTLYFLVPAIGLAAWALIVVSNAVAVFTGIRRNRPRRSRPWRLIVANFITFAAGTLLSFVMAEVLDQPEFPSIADLLYLGVCSPLLLAGLWGLTRSGAAVRDRANAIDALILTAGAGFLSWVFLINPNLQSDRLSAVEKAVSVAYPLVDVLTLAILARMAINVRRSWSVTLLLVSVGSLLTADVLYGLIRLNGKWEIGTPVDLLWLVFYVAGGAAALHPSMRRLTEPRVLRRNEVHARRAVLGVASLIAPTVLFVQAVHGPVADGVVISVVSGLLVVLAMWRMSTVVTGLRRTMTRERELRLACEELLAATDETQVRTVVHGAVQRLLAPGTDHLVVLALHDPGPAGGRPMGIAYVRDLPADVASGLRGFELALCCPLSVGDSEVGELFVAAAEPVLVALQDALPVLAGQAASMLDHITLNREINKRESEAYFRTLVLGATDVILIVDDDNCITYASPAAVPVLGHPDLTGTSLLDLVEPADDTEPIAVQGEEAVTWRVRRADGALIVAEVAVRDLRSEPTVGGLVLTMRDVTEQRRLQQELLDRAYLDPLTGLGNRLRFQDLAQKSPDAVLVLNVDDFSVVNDSMGQEVGDGLLVAVADRLRRLFDGRGAVTRLGADEFGGVLYEADVATAERFTDQLMNSFEEPFLVAGSVIRAPLSIGLATADGSPDSGALLAQAHIALGAAKREGKGQCRRYEEQLHAQVASRMQLLTALGPAIDNGEFVLHFQPIVELGPGRTRGFEALVRWQHPARGMIPPVQFIELAEETGLIVRLGAWVLESSVAAAARWLARFSDAPPYVSVNVSVRQFRGAGFVDLVFDTLTRHGLPADRLVLEITESLLLGDDDEIRADISRLRTAGVRISIDDFGTGYSSLSYLHRVPVDSLKLDKSFVDTIAVSAKQLDLVRGIIQLAATLQMSVVAEGIETPVDNGLLRDAGCRFGQGYLYAKPLPEPAAFVWLAEERAQVA</sequence>
<dbReference type="Pfam" id="PF00563">
    <property type="entry name" value="EAL"/>
    <property type="match status" value="1"/>
</dbReference>
<dbReference type="InterPro" id="IPR029787">
    <property type="entry name" value="Nucleotide_cyclase"/>
</dbReference>
<dbReference type="Pfam" id="PF00989">
    <property type="entry name" value="PAS"/>
    <property type="match status" value="1"/>
</dbReference>
<dbReference type="SUPFAM" id="SSF55073">
    <property type="entry name" value="Nucleotide cyclase"/>
    <property type="match status" value="1"/>
</dbReference>
<dbReference type="InterPro" id="IPR000160">
    <property type="entry name" value="GGDEF_dom"/>
</dbReference>
<dbReference type="RefSeq" id="WP_190254046.1">
    <property type="nucleotide sequence ID" value="NZ_BMPI01000038.1"/>
</dbReference>
<feature type="transmembrane region" description="Helical" evidence="1">
    <location>
        <begin position="256"/>
        <end position="275"/>
    </location>
</feature>
<dbReference type="CDD" id="cd00130">
    <property type="entry name" value="PAS"/>
    <property type="match status" value="1"/>
</dbReference>
<dbReference type="InterPro" id="IPR001633">
    <property type="entry name" value="EAL_dom"/>
</dbReference>
<dbReference type="SMART" id="SM00052">
    <property type="entry name" value="EAL"/>
    <property type="match status" value="1"/>
</dbReference>
<feature type="transmembrane region" description="Helical" evidence="1">
    <location>
        <begin position="159"/>
        <end position="177"/>
    </location>
</feature>
<gene>
    <name evidence="6" type="ORF">GCM10007977_067500</name>
</gene>
<dbReference type="Pfam" id="PF00990">
    <property type="entry name" value="GGDEF"/>
    <property type="match status" value="1"/>
</dbReference>
<dbReference type="NCBIfam" id="TIGR00229">
    <property type="entry name" value="sensory_box"/>
    <property type="match status" value="1"/>
</dbReference>
<dbReference type="SUPFAM" id="SSF55785">
    <property type="entry name" value="PYP-like sensor domain (PAS domain)"/>
    <property type="match status" value="1"/>
</dbReference>
<keyword evidence="1" id="KW-0812">Transmembrane</keyword>
<feature type="transmembrane region" description="Helical" evidence="1">
    <location>
        <begin position="59"/>
        <end position="80"/>
    </location>
</feature>
<dbReference type="Proteomes" id="UP000642070">
    <property type="component" value="Unassembled WGS sequence"/>
</dbReference>
<evidence type="ECO:0000313" key="7">
    <source>
        <dbReference type="Proteomes" id="UP000642070"/>
    </source>
</evidence>
<dbReference type="PROSITE" id="PS50887">
    <property type="entry name" value="GGDEF"/>
    <property type="match status" value="1"/>
</dbReference>
<reference evidence="6" key="2">
    <citation type="submission" date="2020-09" db="EMBL/GenBank/DDBJ databases">
        <authorList>
            <person name="Sun Q."/>
            <person name="Ohkuma M."/>
        </authorList>
    </citation>
    <scope>NUCLEOTIDE SEQUENCE</scope>
    <source>
        <strain evidence="6">JCM 19831</strain>
    </source>
</reference>
<evidence type="ECO:0000256" key="1">
    <source>
        <dbReference type="SAM" id="Phobius"/>
    </source>
</evidence>
<evidence type="ECO:0000259" key="5">
    <source>
        <dbReference type="PROSITE" id="PS50887"/>
    </source>
</evidence>
<proteinExistence type="predicted"/>
<dbReference type="InterPro" id="IPR000014">
    <property type="entry name" value="PAS"/>
</dbReference>
<dbReference type="InterPro" id="IPR035919">
    <property type="entry name" value="EAL_sf"/>
</dbReference>
<dbReference type="Gene3D" id="3.30.450.20">
    <property type="entry name" value="PAS domain"/>
    <property type="match status" value="1"/>
</dbReference>
<feature type="transmembrane region" description="Helical" evidence="1">
    <location>
        <begin position="29"/>
        <end position="47"/>
    </location>
</feature>
<dbReference type="PANTHER" id="PTHR44757">
    <property type="entry name" value="DIGUANYLATE CYCLASE DGCP"/>
    <property type="match status" value="1"/>
</dbReference>
<dbReference type="InterPro" id="IPR013767">
    <property type="entry name" value="PAS_fold"/>
</dbReference>
<feature type="transmembrane region" description="Helical" evidence="1">
    <location>
        <begin position="122"/>
        <end position="139"/>
    </location>
</feature>